<dbReference type="Proteomes" id="UP001430584">
    <property type="component" value="Unassembled WGS sequence"/>
</dbReference>
<gene>
    <name evidence="3" type="ORF">SLS55_006075</name>
</gene>
<dbReference type="InterPro" id="IPR021006">
    <property type="entry name" value="Hda2/3"/>
</dbReference>
<feature type="compositionally biased region" description="Low complexity" evidence="2">
    <location>
        <begin position="386"/>
        <end position="395"/>
    </location>
</feature>
<feature type="coiled-coil region" evidence="1">
    <location>
        <begin position="1346"/>
        <end position="1510"/>
    </location>
</feature>
<feature type="region of interest" description="Disordered" evidence="2">
    <location>
        <begin position="884"/>
        <end position="913"/>
    </location>
</feature>
<sequence>MAPGRTSNSKRKRSSISDSHQDTSTPPKRRKSNAGRPSKAKPADEPPAKFWVAKSILQETQTQYRIDWANDPETGEVYSPTWEPKAHANHLLVADWKRKKKEKKSASKKRKPSVEEPVKKSASKKRKPSAEEPESTPAPAPVPNPAAVAASRLSTSPAPAPQLETTPRRESRVTKRRRIVHSSSPEPRSAPDQLPAPSSAPATDSRHTPETEPQNTRSRTEPAVFVTRPADCNFSDYDPVSASQVPWSSQAAPESSPQLQQSSSTAESSEASVGFQRRSEHYNIPAETLLQQPRFENGAVIPDSQSLHGDSSYVPSTQTRSGAESQAAGTQSRPLDSSASGSAQFTNPQEDDTSAPVEETDPIEDGSSSPAAHSHHEERVPPPRESPWQTASSASSPPPTESPDKSTQSESLVANTQASVEAQVGAQAVDNERTQDFEAETSSRPLSPKSRPEERRRPSPETQEPQQTTVEEYIAEESERSAEKIDHDLAGPVEEERPQDWQVLVPQSGSIEEQQHEHPVPEVEDRDEEDRHEPELGEAATADITPAVLEDVQDSGHEAFPDNAPAVLTVPEREEEVVPAEHTAAESEAGVTCEAEPTTSHAASGSEKEIAAEVALGSAQGSGQKSAEGEQTEHQNESTGSAVQAAGTEEVHHFVTCPEGPADGATGSLIESAKEAQFPLQDQADVSTQDVSDPSENSSHLQFAQTDFALVHDFSTTSPKETVEQTNPDLHSEVPQAAQFAPELDLDGAGSSYRSQISELGHSNEIRKRTQSSRRKDSSQDNLEPSVLSQADPNVVRRHYEADYSDDLGSKDIVASVETRVESPIRRGYYRKISRGMPQTPQPNSAAGGIDPSTPGSLTERLREVHARSKAERERKKAEILARTEEAFRKSPSLGASTRSPSVIPPNGTSSMEPQYTLIPSNLSAETRPHQSHLPNSQNNHTMTDTHHVDTEMNVDSTPTVLLDEPVLGEAEYLIGLSMEGLQGDQYRREIRFKEVPITRFVDDDPPCEVFVQEIDDMLRRVGNIITHMDLGFANADALTQYSEDYPDRGMVAWSNNSSTKFRFLGGILDRLRNTKFHFVIMGHHGTLMDIIEKFVNGLEIQYSRGGHVDREAFENRESLFVSIIGTGTGFDSVDPAIPPAHLIFAMDSTVQCHDPKMKALRNHLRGPKDSIPVITPIVTNSVEHVERCIAPSVQGLLREKLIVRFMTELRQLAGRVDVSTKADHAVNFIVPSIESDLDHHEAWPLPRINSIKDDVQFDESMVSALSVSSSVPVGTLSPSAGQKRHLDVEVEEPTKRTRITPQPETDTINPNDITRISDSVPGATHTQVLSSTSNVDGNLRAYRKDAKLRKELEQTKGRVKEFEEAFELCQTEKEGLRHSVLHFKREAEELRKYKANADNRIEAQNGTIKNLQKERDTLKEQLEDARRQLASSAVPEVVEREQLRRERDEALAKLEREQRLREAGGRESDFFRSQYQDASSQTTKLSKRVETLTQQVRELEQLKKGERDRARQLSLSNATEAYKEEIERLTVQLQERTASLQLRNDELKAIRGRQGVGTRAGSVPRSPRVSGAPGSRGGSPAPSGLGGHGRLGALRNINA</sequence>
<reference evidence="3 4" key="1">
    <citation type="submission" date="2024-02" db="EMBL/GenBank/DDBJ databases">
        <title>De novo assembly and annotation of 12 fungi associated with fruit tree decline syndrome in Ontario, Canada.</title>
        <authorList>
            <person name="Sulman M."/>
            <person name="Ellouze W."/>
            <person name="Ilyukhin E."/>
        </authorList>
    </citation>
    <scope>NUCLEOTIDE SEQUENCE [LARGE SCALE GENOMIC DNA]</scope>
    <source>
        <strain evidence="3 4">FDS-637</strain>
    </source>
</reference>
<evidence type="ECO:0000256" key="1">
    <source>
        <dbReference type="SAM" id="Coils"/>
    </source>
</evidence>
<feature type="compositionally biased region" description="Basic and acidic residues" evidence="2">
    <location>
        <begin position="513"/>
        <end position="535"/>
    </location>
</feature>
<feature type="compositionally biased region" description="Low complexity" evidence="2">
    <location>
        <begin position="1565"/>
        <end position="1584"/>
    </location>
</feature>
<feature type="compositionally biased region" description="Polar residues" evidence="2">
    <location>
        <begin position="894"/>
        <end position="913"/>
    </location>
</feature>
<evidence type="ECO:0008006" key="5">
    <source>
        <dbReference type="Google" id="ProtNLM"/>
    </source>
</evidence>
<dbReference type="RefSeq" id="XP_066631607.1">
    <property type="nucleotide sequence ID" value="XM_066777512.1"/>
</dbReference>
<name>A0ABR3CD86_9PEZI</name>
<dbReference type="Pfam" id="PF11496">
    <property type="entry name" value="HDA2-3"/>
    <property type="match status" value="1"/>
</dbReference>
<feature type="compositionally biased region" description="Low complexity" evidence="2">
    <location>
        <begin position="460"/>
        <end position="472"/>
    </location>
</feature>
<feature type="compositionally biased region" description="Acidic residues" evidence="2">
    <location>
        <begin position="349"/>
        <end position="364"/>
    </location>
</feature>
<dbReference type="InterPro" id="IPR038609">
    <property type="entry name" value="HDA1_su2/3_sf"/>
</dbReference>
<accession>A0ABR3CD86</accession>
<dbReference type="Gene3D" id="3.40.50.12360">
    <property type="match status" value="1"/>
</dbReference>
<evidence type="ECO:0000256" key="2">
    <source>
        <dbReference type="SAM" id="MobiDB-lite"/>
    </source>
</evidence>
<dbReference type="EMBL" id="JAJVCZ030000006">
    <property type="protein sequence ID" value="KAL0258578.1"/>
    <property type="molecule type" value="Genomic_DNA"/>
</dbReference>
<protein>
    <recommendedName>
        <fullName evidence="5">Chromo domain-containing protein</fullName>
    </recommendedName>
</protein>
<proteinExistence type="predicted"/>
<feature type="region of interest" description="Disordered" evidence="2">
    <location>
        <begin position="1552"/>
        <end position="1600"/>
    </location>
</feature>
<feature type="compositionally biased region" description="Polar residues" evidence="2">
    <location>
        <begin position="684"/>
        <end position="699"/>
    </location>
</feature>
<evidence type="ECO:0000313" key="3">
    <source>
        <dbReference type="EMBL" id="KAL0258578.1"/>
    </source>
</evidence>
<feature type="compositionally biased region" description="Basic and acidic residues" evidence="2">
    <location>
        <begin position="450"/>
        <end position="459"/>
    </location>
</feature>
<feature type="compositionally biased region" description="Polar residues" evidence="2">
    <location>
        <begin position="1300"/>
        <end position="1314"/>
    </location>
</feature>
<feature type="compositionally biased region" description="Basic and acidic residues" evidence="2">
    <location>
        <begin position="762"/>
        <end position="779"/>
    </location>
</feature>
<organism evidence="3 4">
    <name type="scientific">Diplodia seriata</name>
    <dbReference type="NCBI Taxonomy" id="420778"/>
    <lineage>
        <taxon>Eukaryota</taxon>
        <taxon>Fungi</taxon>
        <taxon>Dikarya</taxon>
        <taxon>Ascomycota</taxon>
        <taxon>Pezizomycotina</taxon>
        <taxon>Dothideomycetes</taxon>
        <taxon>Dothideomycetes incertae sedis</taxon>
        <taxon>Botryosphaeriales</taxon>
        <taxon>Botryosphaeriaceae</taxon>
        <taxon>Diplodia</taxon>
    </lineage>
</organism>
<comment type="caution">
    <text evidence="3">The sequence shown here is derived from an EMBL/GenBank/DDBJ whole genome shotgun (WGS) entry which is preliminary data.</text>
</comment>
<feature type="compositionally biased region" description="Polar residues" evidence="2">
    <location>
        <begin position="405"/>
        <end position="420"/>
    </location>
</feature>
<feature type="compositionally biased region" description="Polar residues" evidence="2">
    <location>
        <begin position="780"/>
        <end position="792"/>
    </location>
</feature>
<dbReference type="GeneID" id="92010160"/>
<feature type="compositionally biased region" description="Basic and acidic residues" evidence="2">
    <location>
        <begin position="477"/>
        <end position="499"/>
    </location>
</feature>
<feature type="region of interest" description="Disordered" evidence="2">
    <location>
        <begin position="573"/>
        <end position="699"/>
    </location>
</feature>
<feature type="compositionally biased region" description="Basic residues" evidence="2">
    <location>
        <begin position="97"/>
        <end position="111"/>
    </location>
</feature>
<feature type="compositionally biased region" description="Basic and acidic residues" evidence="2">
    <location>
        <begin position="1285"/>
        <end position="1296"/>
    </location>
</feature>
<feature type="compositionally biased region" description="Polar residues" evidence="2">
    <location>
        <begin position="16"/>
        <end position="26"/>
    </location>
</feature>
<keyword evidence="4" id="KW-1185">Reference proteome</keyword>
<feature type="region of interest" description="Disordered" evidence="2">
    <location>
        <begin position="89"/>
        <end position="545"/>
    </location>
</feature>
<feature type="compositionally biased region" description="Low complexity" evidence="2">
    <location>
        <begin position="248"/>
        <end position="272"/>
    </location>
</feature>
<evidence type="ECO:0000313" key="4">
    <source>
        <dbReference type="Proteomes" id="UP001430584"/>
    </source>
</evidence>
<feature type="region of interest" description="Disordered" evidence="2">
    <location>
        <begin position="757"/>
        <end position="796"/>
    </location>
</feature>
<feature type="compositionally biased region" description="Basic and acidic residues" evidence="2">
    <location>
        <begin position="627"/>
        <end position="636"/>
    </location>
</feature>
<feature type="region of interest" description="Disordered" evidence="2">
    <location>
        <begin position="834"/>
        <end position="857"/>
    </location>
</feature>
<feature type="compositionally biased region" description="Polar residues" evidence="2">
    <location>
        <begin position="303"/>
        <end position="348"/>
    </location>
</feature>
<feature type="region of interest" description="Disordered" evidence="2">
    <location>
        <begin position="1274"/>
        <end position="1314"/>
    </location>
</feature>
<feature type="region of interest" description="Disordered" evidence="2">
    <location>
        <begin position="1"/>
        <end position="49"/>
    </location>
</feature>
<keyword evidence="1" id="KW-0175">Coiled coil</keyword>